<accession>A0ABU1TXB9</accession>
<feature type="transmembrane region" description="Helical" evidence="1">
    <location>
        <begin position="7"/>
        <end position="32"/>
    </location>
</feature>
<keyword evidence="1" id="KW-1133">Transmembrane helix</keyword>
<keyword evidence="1" id="KW-0472">Membrane</keyword>
<name>A0ABU1TXB9_9BACL</name>
<evidence type="ECO:0000313" key="2">
    <source>
        <dbReference type="EMBL" id="MDR7071857.1"/>
    </source>
</evidence>
<sequence length="79" mass="9401">MKNSKPVLVYIILLFSMLTLLVTIDVIVGTPLMTVLQRSFFSFFRYVDRVEYFLVIALLIYPIIIFIWQVWVKKNRQNA</sequence>
<dbReference type="InterPro" id="IPR058725">
    <property type="entry name" value="YczF"/>
</dbReference>
<dbReference type="Proteomes" id="UP001258181">
    <property type="component" value="Unassembled WGS sequence"/>
</dbReference>
<keyword evidence="3" id="KW-1185">Reference proteome</keyword>
<proteinExistence type="predicted"/>
<keyword evidence="1" id="KW-0812">Transmembrane</keyword>
<comment type="caution">
    <text evidence="2">The sequence shown here is derived from an EMBL/GenBank/DDBJ whole genome shotgun (WGS) entry which is preliminary data.</text>
</comment>
<organism evidence="2 3">
    <name type="scientific">Fictibacillus barbaricus</name>
    <dbReference type="NCBI Taxonomy" id="182136"/>
    <lineage>
        <taxon>Bacteria</taxon>
        <taxon>Bacillati</taxon>
        <taxon>Bacillota</taxon>
        <taxon>Bacilli</taxon>
        <taxon>Bacillales</taxon>
        <taxon>Fictibacillaceae</taxon>
        <taxon>Fictibacillus</taxon>
    </lineage>
</organism>
<reference evidence="2 3" key="1">
    <citation type="submission" date="2023-07" db="EMBL/GenBank/DDBJ databases">
        <title>Sorghum-associated microbial communities from plants grown in Nebraska, USA.</title>
        <authorList>
            <person name="Schachtman D."/>
        </authorList>
    </citation>
    <scope>NUCLEOTIDE SEQUENCE [LARGE SCALE GENOMIC DNA]</scope>
    <source>
        <strain evidence="2 3">BE211</strain>
    </source>
</reference>
<gene>
    <name evidence="2" type="ORF">J2X07_000832</name>
</gene>
<dbReference type="EMBL" id="JAVDWA010000001">
    <property type="protein sequence ID" value="MDR7071857.1"/>
    <property type="molecule type" value="Genomic_DNA"/>
</dbReference>
<dbReference type="Pfam" id="PF26310">
    <property type="entry name" value="YczF"/>
    <property type="match status" value="1"/>
</dbReference>
<feature type="transmembrane region" description="Helical" evidence="1">
    <location>
        <begin position="52"/>
        <end position="72"/>
    </location>
</feature>
<protein>
    <submittedName>
        <fullName evidence="2">Uncharacterized protein</fullName>
    </submittedName>
</protein>
<evidence type="ECO:0000256" key="1">
    <source>
        <dbReference type="SAM" id="Phobius"/>
    </source>
</evidence>
<dbReference type="RefSeq" id="WP_310256745.1">
    <property type="nucleotide sequence ID" value="NZ_JAVDWA010000001.1"/>
</dbReference>
<evidence type="ECO:0000313" key="3">
    <source>
        <dbReference type="Proteomes" id="UP001258181"/>
    </source>
</evidence>